<dbReference type="GO" id="GO:0008168">
    <property type="term" value="F:methyltransferase activity"/>
    <property type="evidence" value="ECO:0007669"/>
    <property type="project" value="UniProtKB-KW"/>
</dbReference>
<proteinExistence type="predicted"/>
<organism evidence="1 2">
    <name type="scientific">Swaminathania salitolerans</name>
    <dbReference type="NCBI Taxonomy" id="182838"/>
    <lineage>
        <taxon>Bacteria</taxon>
        <taxon>Pseudomonadati</taxon>
        <taxon>Pseudomonadota</taxon>
        <taxon>Alphaproteobacteria</taxon>
        <taxon>Acetobacterales</taxon>
        <taxon>Acetobacteraceae</taxon>
        <taxon>Swaminathania</taxon>
    </lineage>
</organism>
<dbReference type="AlphaFoldDB" id="A0A511BMT4"/>
<dbReference type="SUPFAM" id="SSF53335">
    <property type="entry name" value="S-adenosyl-L-methionine-dependent methyltransferases"/>
    <property type="match status" value="1"/>
</dbReference>
<dbReference type="InterPro" id="IPR050210">
    <property type="entry name" value="tRNA_Adenine-N(6)_MTase"/>
</dbReference>
<protein>
    <submittedName>
        <fullName evidence="1">Methyltransferase</fullName>
    </submittedName>
</protein>
<keyword evidence="1" id="KW-0808">Transferase</keyword>
<dbReference type="Proteomes" id="UP000321405">
    <property type="component" value="Unassembled WGS sequence"/>
</dbReference>
<comment type="caution">
    <text evidence="1">The sequence shown here is derived from an EMBL/GenBank/DDBJ whole genome shotgun (WGS) entry which is preliminary data.</text>
</comment>
<sequence length="268" mass="28555">MVKPGAPDAQAEAASGALQDETMDGHLLGGRVSYRQFTQGYRTGIEPVLLAAFVPARPGESIFEAGCGAGAGLLCLSARLPAIRGVGLEADAATARLARRNLEENGVCGRVTVLDGRIPSIPPALRQLAPGANGRFHHAMANPPWHPADHTGAQDDRRRLAMTMPEGGWHDWIDTLAQWVLPGGSISLALPASVVDLACERLRVCGFGSLILYPLWPKRGRASKIVLLRAVFQGRGYFRLLPGLVLHEDDGGYTPACEAVLRHASPLP</sequence>
<evidence type="ECO:0000313" key="2">
    <source>
        <dbReference type="Proteomes" id="UP000321405"/>
    </source>
</evidence>
<dbReference type="CDD" id="cd02440">
    <property type="entry name" value="AdoMet_MTases"/>
    <property type="match status" value="1"/>
</dbReference>
<gene>
    <name evidence="1" type="ORF">SSA02_07990</name>
</gene>
<reference evidence="1 2" key="1">
    <citation type="submission" date="2019-07" db="EMBL/GenBank/DDBJ databases">
        <title>Whole genome shotgun sequence of Swaminathania salitolerans NBRC 104436.</title>
        <authorList>
            <person name="Hosoyama A."/>
            <person name="Uohara A."/>
            <person name="Ohji S."/>
            <person name="Ichikawa N."/>
        </authorList>
    </citation>
    <scope>NUCLEOTIDE SEQUENCE [LARGE SCALE GENOMIC DNA]</scope>
    <source>
        <strain evidence="1 2">NBRC 104436</strain>
    </source>
</reference>
<dbReference type="InterPro" id="IPR029063">
    <property type="entry name" value="SAM-dependent_MTases_sf"/>
</dbReference>
<keyword evidence="1" id="KW-0489">Methyltransferase</keyword>
<evidence type="ECO:0000313" key="1">
    <source>
        <dbReference type="EMBL" id="GEL01636.1"/>
    </source>
</evidence>
<dbReference type="EMBL" id="BJVC01000001">
    <property type="protein sequence ID" value="GEL01636.1"/>
    <property type="molecule type" value="Genomic_DNA"/>
</dbReference>
<dbReference type="Gene3D" id="3.40.50.150">
    <property type="entry name" value="Vaccinia Virus protein VP39"/>
    <property type="match status" value="1"/>
</dbReference>
<name>A0A511BMT4_9PROT</name>
<dbReference type="GO" id="GO:0032259">
    <property type="term" value="P:methylation"/>
    <property type="evidence" value="ECO:0007669"/>
    <property type="project" value="UniProtKB-KW"/>
</dbReference>
<dbReference type="PANTHER" id="PTHR47739">
    <property type="entry name" value="TRNA1(VAL) (ADENINE(37)-N6)-METHYLTRANSFERASE"/>
    <property type="match status" value="1"/>
</dbReference>
<dbReference type="PANTHER" id="PTHR47739:SF1">
    <property type="entry name" value="TRNA1(VAL) (ADENINE(37)-N6)-METHYLTRANSFERASE"/>
    <property type="match status" value="1"/>
</dbReference>
<keyword evidence="2" id="KW-1185">Reference proteome</keyword>
<accession>A0A511BMT4</accession>